<feature type="compositionally biased region" description="Polar residues" evidence="1">
    <location>
        <begin position="251"/>
        <end position="282"/>
    </location>
</feature>
<dbReference type="Proteomes" id="UP000053562">
    <property type="component" value="Unassembled WGS sequence"/>
</dbReference>
<sequence>MASLFRGFGRYNNPYQKHDSAPCMNRYSTLKSEISQKIDDFYNATHENIYNEWFELYKYINENNASIKHCVVNGYIGGDLNEDEKIKNSRGICNKSRICHINVEFNINTNPPSKRTGRVQPCRGKSCKTETPEKVMLRSQLEGESSKATRLQRPKAQSKSRAHAGGEESNKQSEALPAQSDVMTRLNSIKSEDHEPKPVTNKESSTSVKGSTSLQALLDIGGTPPLELNLQEKDSPSKSSFAGESDAEGTLQVNNPSKGFPQNNLTHDQTLGDNPCNMQTHQGGDVENKDHNHEKLLTEHSDRVTALRRDSDPEKLDTKDSVDKDNIRAGNNDVARALEHTSYLYTINEDVVSAPTEGVSSDDASLIHETYGVEGVRGVSNGREIINGQEPGREHLCNGTSCRAEQFTPLWRVLTKKNRKNGAGIIEELNSVVQEPSIMNEESIPFSYGAFEYSTFD</sequence>
<gene>
    <name evidence="2" type="ORF">PVIIG_05842</name>
</gene>
<evidence type="ECO:0008006" key="4">
    <source>
        <dbReference type="Google" id="ProtNLM"/>
    </source>
</evidence>
<organism evidence="2 3">
    <name type="scientific">Plasmodium vivax India VII</name>
    <dbReference type="NCBI Taxonomy" id="1077284"/>
    <lineage>
        <taxon>Eukaryota</taxon>
        <taxon>Sar</taxon>
        <taxon>Alveolata</taxon>
        <taxon>Apicomplexa</taxon>
        <taxon>Aconoidasida</taxon>
        <taxon>Haemosporida</taxon>
        <taxon>Plasmodiidae</taxon>
        <taxon>Plasmodium</taxon>
        <taxon>Plasmodium (Plasmodium)</taxon>
    </lineage>
</organism>
<dbReference type="AlphaFoldDB" id="A0A0J9SHF7"/>
<dbReference type="EMBL" id="KQ234189">
    <property type="protein sequence ID" value="KMZ82440.1"/>
    <property type="molecule type" value="Genomic_DNA"/>
</dbReference>
<proteinExistence type="predicted"/>
<name>A0A0J9SHF7_PLAVI</name>
<protein>
    <recommendedName>
        <fullName evidence="4">VIR protein</fullName>
    </recommendedName>
</protein>
<feature type="region of interest" description="Disordered" evidence="1">
    <location>
        <begin position="109"/>
        <end position="327"/>
    </location>
</feature>
<accession>A0A0J9SHF7</accession>
<feature type="compositionally biased region" description="Basic and acidic residues" evidence="1">
    <location>
        <begin position="284"/>
        <end position="327"/>
    </location>
</feature>
<evidence type="ECO:0000313" key="3">
    <source>
        <dbReference type="Proteomes" id="UP000053562"/>
    </source>
</evidence>
<reference evidence="2 3" key="1">
    <citation type="submission" date="2011-08" db="EMBL/GenBank/DDBJ databases">
        <title>The Genome Sequence of Plasmodium vivax India VII.</title>
        <authorList>
            <consortium name="The Broad Institute Genome Sequencing Platform"/>
            <consortium name="The Broad Institute Genome Sequencing Center for Infectious Disease"/>
            <person name="Neafsey D."/>
            <person name="Carlton J."/>
            <person name="Barnwell J."/>
            <person name="Collins W."/>
            <person name="Escalante A."/>
            <person name="Mullikin J."/>
            <person name="Saul A."/>
            <person name="Guigo R."/>
            <person name="Camara F."/>
            <person name="Young S.K."/>
            <person name="Zeng Q."/>
            <person name="Gargeya S."/>
            <person name="Fitzgerald M."/>
            <person name="Haas B."/>
            <person name="Abouelleil A."/>
            <person name="Alvarado L."/>
            <person name="Arachchi H.M."/>
            <person name="Berlin A."/>
            <person name="Brown A."/>
            <person name="Chapman S.B."/>
            <person name="Chen Z."/>
            <person name="Dunbar C."/>
            <person name="Freedman E."/>
            <person name="Gearin G."/>
            <person name="Gellesch M."/>
            <person name="Goldberg J."/>
            <person name="Griggs A."/>
            <person name="Gujja S."/>
            <person name="Heiman D."/>
            <person name="Howarth C."/>
            <person name="Larson L."/>
            <person name="Lui A."/>
            <person name="MacDonald P.J.P."/>
            <person name="Montmayeur A."/>
            <person name="Murphy C."/>
            <person name="Neiman D."/>
            <person name="Pearson M."/>
            <person name="Priest M."/>
            <person name="Roberts A."/>
            <person name="Saif S."/>
            <person name="Shea T."/>
            <person name="Shenoy N."/>
            <person name="Sisk P."/>
            <person name="Stolte C."/>
            <person name="Sykes S."/>
            <person name="Wortman J."/>
            <person name="Nusbaum C."/>
            <person name="Birren B."/>
        </authorList>
    </citation>
    <scope>NUCLEOTIDE SEQUENCE [LARGE SCALE GENOMIC DNA]</scope>
    <source>
        <strain evidence="2 3">India VII</strain>
    </source>
</reference>
<evidence type="ECO:0000313" key="2">
    <source>
        <dbReference type="EMBL" id="KMZ82440.1"/>
    </source>
</evidence>
<feature type="compositionally biased region" description="Polar residues" evidence="1">
    <location>
        <begin position="201"/>
        <end position="215"/>
    </location>
</feature>
<feature type="compositionally biased region" description="Basic residues" evidence="1">
    <location>
        <begin position="150"/>
        <end position="162"/>
    </location>
</feature>
<evidence type="ECO:0000256" key="1">
    <source>
        <dbReference type="SAM" id="MobiDB-lite"/>
    </source>
</evidence>
<feature type="compositionally biased region" description="Basic and acidic residues" evidence="1">
    <location>
        <begin position="127"/>
        <end position="136"/>
    </location>
</feature>